<dbReference type="EMBL" id="CAUYUJ010001908">
    <property type="protein sequence ID" value="CAK0798268.1"/>
    <property type="molecule type" value="Genomic_DNA"/>
</dbReference>
<feature type="compositionally biased region" description="Low complexity" evidence="2">
    <location>
        <begin position="73"/>
        <end position="96"/>
    </location>
</feature>
<keyword evidence="1" id="KW-0175">Coiled coil</keyword>
<organism evidence="3 4">
    <name type="scientific">Prorocentrum cordatum</name>
    <dbReference type="NCBI Taxonomy" id="2364126"/>
    <lineage>
        <taxon>Eukaryota</taxon>
        <taxon>Sar</taxon>
        <taxon>Alveolata</taxon>
        <taxon>Dinophyceae</taxon>
        <taxon>Prorocentrales</taxon>
        <taxon>Prorocentraceae</taxon>
        <taxon>Prorocentrum</taxon>
    </lineage>
</organism>
<feature type="region of interest" description="Disordered" evidence="2">
    <location>
        <begin position="46"/>
        <end position="101"/>
    </location>
</feature>
<feature type="coiled-coil region" evidence="1">
    <location>
        <begin position="138"/>
        <end position="238"/>
    </location>
</feature>
<feature type="compositionally biased region" description="Low complexity" evidence="2">
    <location>
        <begin position="341"/>
        <end position="353"/>
    </location>
</feature>
<keyword evidence="4" id="KW-1185">Reference proteome</keyword>
<gene>
    <name evidence="3" type="ORF">PCOR1329_LOCUS7071</name>
</gene>
<evidence type="ECO:0000256" key="2">
    <source>
        <dbReference type="SAM" id="MobiDB-lite"/>
    </source>
</evidence>
<feature type="compositionally biased region" description="Basic and acidic residues" evidence="2">
    <location>
        <begin position="48"/>
        <end position="61"/>
    </location>
</feature>
<name>A0ABN9PY69_9DINO</name>
<dbReference type="Proteomes" id="UP001189429">
    <property type="component" value="Unassembled WGS sequence"/>
</dbReference>
<feature type="region of interest" description="Disordered" evidence="2">
    <location>
        <begin position="334"/>
        <end position="446"/>
    </location>
</feature>
<evidence type="ECO:0000313" key="4">
    <source>
        <dbReference type="Proteomes" id="UP001189429"/>
    </source>
</evidence>
<reference evidence="3" key="1">
    <citation type="submission" date="2023-10" db="EMBL/GenBank/DDBJ databases">
        <authorList>
            <person name="Chen Y."/>
            <person name="Shah S."/>
            <person name="Dougan E. K."/>
            <person name="Thang M."/>
            <person name="Chan C."/>
        </authorList>
    </citation>
    <scope>NUCLEOTIDE SEQUENCE [LARGE SCALE GENOMIC DNA]</scope>
</reference>
<comment type="caution">
    <text evidence="3">The sequence shown here is derived from an EMBL/GenBank/DDBJ whole genome shotgun (WGS) entry which is preliminary data.</text>
</comment>
<feature type="compositionally biased region" description="Basic and acidic residues" evidence="2">
    <location>
        <begin position="434"/>
        <end position="444"/>
    </location>
</feature>
<accession>A0ABN9PY69</accession>
<evidence type="ECO:0000256" key="1">
    <source>
        <dbReference type="SAM" id="Coils"/>
    </source>
</evidence>
<evidence type="ECO:0000313" key="3">
    <source>
        <dbReference type="EMBL" id="CAK0798268.1"/>
    </source>
</evidence>
<protein>
    <submittedName>
        <fullName evidence="3">Uncharacterized protein</fullName>
    </submittedName>
</protein>
<feature type="compositionally biased region" description="Low complexity" evidence="2">
    <location>
        <begin position="383"/>
        <end position="393"/>
    </location>
</feature>
<sequence length="773" mass="82908">MARSQRGGSSGRRSRTYWMCSCVCWNWDWRSTCLSCGHAAPPWALGSPHDKAKPEADKDGWADQPRGRRAQRQARGAASRAASTKSQTSASAASGAPSGGGVTAIERLQATVERLEALQAGPPDGVDSCFTGVVANQLGAKRAELASAQKEAAEQKASTMPRSALLHREANAISKEEKRLRSARQALQQKQAARGLAEVQLQKAQDELAALDGEVEEASRALQVLEEAAREEAEARRRQRAAEWAGAGHVPGLLTHLDKLPEAWGSSNFEVAWAAIRTQVEAVRARLAVPPSAPERAPWAESCPMDEISSDDSELRTWPLWLLALLATQLGVASEERSQGRRAPSGASAAGQRLRASSSAEVACGGSKRRRDLGSGPAPPAPSQASAAAQGFRCGREAFGRRGGARRRSLEVAGASVSRHGAKPSQVRLQEANDAPRRPEEARGAARSRWCTVSLRPFAPSDMERPSVYAGSVVDSVRCALRAVKVAWQVPSGLQHRMVEVTVHAASGLGRLACSQKGVMDLLAAQEARPQPLGARAAMLVFFPEQPIGALWEAEHDRRFSRGKMDRECEKAGWLHNACAALACARGCASASLRLDIATLYVSLRRGFLRRCGVEHGFDLRVFRGLHVLYQRPRILRFVGLATESFASQQGALGWKWFASSVFRFLPLGAAEAPVRAVRPFGARQPGGHWEAQGWTFCKTLQARNLGTGAAIAGRRLLEPCAVRAGRLRAAGVELDLIHKAGPAASAVWGRSGRSGTAGGAAVRRAPSVHFEL</sequence>
<proteinExistence type="predicted"/>